<feature type="domain" description="DSP-PTPase phosphatase fused to NAD+ Kinase" evidence="3">
    <location>
        <begin position="82"/>
        <end position="179"/>
    </location>
</feature>
<dbReference type="SUPFAM" id="SSF52799">
    <property type="entry name" value="(Phosphotyrosine protein) phosphatases II"/>
    <property type="match status" value="1"/>
</dbReference>
<sequence length="211" mass="22044">MKTNQLTKPALMLGLALSISLGVSGCSHVHHWNESPDESSISQGASQRGQPFDTSIDAGMAPFGDVMTQAVSNYNRPSPYIGTGGHVSAGAMPELKQMGFRTVVSLLTPEEGLSDERDAAGDAGLGFHGISVSGGPPTADQVDEFARIVSEQGNYPILMHCASGNRAGAMWALYRHQVGVPAEIALEEGRAVGLDSLEPGVRERLGLGASD</sequence>
<evidence type="ECO:0000259" key="3">
    <source>
        <dbReference type="Pfam" id="PF22741"/>
    </source>
</evidence>
<accession>A0A9X5B4G2</accession>
<protein>
    <recommendedName>
        <fullName evidence="3">DSP-PTPase phosphatase fused to NAD+ Kinase domain-containing protein</fullName>
    </recommendedName>
</protein>
<evidence type="ECO:0000256" key="2">
    <source>
        <dbReference type="SAM" id="SignalP"/>
    </source>
</evidence>
<proteinExistence type="predicted"/>
<dbReference type="AlphaFoldDB" id="A0A9X5B4G2"/>
<feature type="compositionally biased region" description="Polar residues" evidence="1">
    <location>
        <begin position="38"/>
        <end position="53"/>
    </location>
</feature>
<reference evidence="4 5" key="1">
    <citation type="submission" date="2019-11" db="EMBL/GenBank/DDBJ databases">
        <title>Genome sequences of 17 halophilic strains isolated from different environments.</title>
        <authorList>
            <person name="Furrow R.E."/>
        </authorList>
    </citation>
    <scope>NUCLEOTIDE SEQUENCE [LARGE SCALE GENOMIC DNA]</scope>
    <source>
        <strain evidence="4 5">22507_15_FS</strain>
    </source>
</reference>
<feature type="chain" id="PRO_5040953612" description="DSP-PTPase phosphatase fused to NAD+ Kinase domain-containing protein" evidence="2">
    <location>
        <begin position="26"/>
        <end position="211"/>
    </location>
</feature>
<feature type="region of interest" description="Disordered" evidence="1">
    <location>
        <begin position="33"/>
        <end position="57"/>
    </location>
</feature>
<dbReference type="InterPro" id="IPR055214">
    <property type="entry name" value="PTP-NADK"/>
</dbReference>
<dbReference type="Proteomes" id="UP000460751">
    <property type="component" value="Unassembled WGS sequence"/>
</dbReference>
<evidence type="ECO:0000313" key="4">
    <source>
        <dbReference type="EMBL" id="MYL25378.1"/>
    </source>
</evidence>
<comment type="caution">
    <text evidence="4">The sequence shown here is derived from an EMBL/GenBank/DDBJ whole genome shotgun (WGS) entry which is preliminary data.</text>
</comment>
<name>A0A9X5B4G2_9GAMM</name>
<evidence type="ECO:0000313" key="5">
    <source>
        <dbReference type="Proteomes" id="UP000460751"/>
    </source>
</evidence>
<dbReference type="CDD" id="cd14503">
    <property type="entry name" value="PTP-bact"/>
    <property type="match status" value="1"/>
</dbReference>
<evidence type="ECO:0000256" key="1">
    <source>
        <dbReference type="SAM" id="MobiDB-lite"/>
    </source>
</evidence>
<dbReference type="PROSITE" id="PS51257">
    <property type="entry name" value="PROKAR_LIPOPROTEIN"/>
    <property type="match status" value="1"/>
</dbReference>
<dbReference type="Gene3D" id="3.90.190.10">
    <property type="entry name" value="Protein tyrosine phosphatase superfamily"/>
    <property type="match status" value="1"/>
</dbReference>
<keyword evidence="2" id="KW-0732">Signal</keyword>
<dbReference type="Pfam" id="PF22741">
    <property type="entry name" value="PTP-NADK"/>
    <property type="match status" value="1"/>
</dbReference>
<dbReference type="EMBL" id="WMEX01000001">
    <property type="protein sequence ID" value="MYL25378.1"/>
    <property type="molecule type" value="Genomic_DNA"/>
</dbReference>
<gene>
    <name evidence="4" type="ORF">GLW01_01070</name>
</gene>
<dbReference type="InterPro" id="IPR029021">
    <property type="entry name" value="Prot-tyrosine_phosphatase-like"/>
</dbReference>
<keyword evidence="5" id="KW-1185">Reference proteome</keyword>
<feature type="signal peptide" evidence="2">
    <location>
        <begin position="1"/>
        <end position="25"/>
    </location>
</feature>
<organism evidence="4 5">
    <name type="scientific">Vreelandella halophila</name>
    <dbReference type="NCBI Taxonomy" id="86177"/>
    <lineage>
        <taxon>Bacteria</taxon>
        <taxon>Pseudomonadati</taxon>
        <taxon>Pseudomonadota</taxon>
        <taxon>Gammaproteobacteria</taxon>
        <taxon>Oceanospirillales</taxon>
        <taxon>Halomonadaceae</taxon>
        <taxon>Vreelandella</taxon>
    </lineage>
</organism>